<keyword evidence="2" id="KW-1185">Reference proteome</keyword>
<dbReference type="Proteomes" id="UP000440125">
    <property type="component" value="Unassembled WGS sequence"/>
</dbReference>
<proteinExistence type="predicted"/>
<organism evidence="1 2">
    <name type="scientific">Acidianus infernus</name>
    <dbReference type="NCBI Taxonomy" id="12915"/>
    <lineage>
        <taxon>Archaea</taxon>
        <taxon>Thermoproteota</taxon>
        <taxon>Thermoprotei</taxon>
        <taxon>Sulfolobales</taxon>
        <taxon>Sulfolobaceae</taxon>
        <taxon>Acidianus</taxon>
    </lineage>
</organism>
<evidence type="ECO:0000313" key="1">
    <source>
        <dbReference type="EMBL" id="MUM63725.1"/>
    </source>
</evidence>
<reference evidence="1 2" key="1">
    <citation type="submission" date="2019-10" db="EMBL/GenBank/DDBJ databases">
        <title>Genome Sequences from Six Type Strain Members of the Archaeal Family Sulfolobaceae: Acidianus ambivalens, Acidianus infernus, Metallosphaera prunae, Stygiolobus azoricus, Sulfolobus metallicus, and Sulfurisphaera ohwakuensis.</title>
        <authorList>
            <person name="Counts J.A."/>
            <person name="Kelly R.M."/>
        </authorList>
    </citation>
    <scope>NUCLEOTIDE SEQUENCE [LARGE SCALE GENOMIC DNA]</scope>
    <source>
        <strain evidence="1 2">DSM 3191</strain>
    </source>
</reference>
<sequence>MKKISKSINEDIRLERIKRKIYDFSV</sequence>
<accession>A0A6A9QBK6</accession>
<gene>
    <name evidence="1" type="ORF">D1867_00315</name>
</gene>
<evidence type="ECO:0000313" key="2">
    <source>
        <dbReference type="Proteomes" id="UP000440125"/>
    </source>
</evidence>
<protein>
    <submittedName>
        <fullName evidence="1">DUF3211 domain-containing protein</fullName>
    </submittedName>
</protein>
<name>A0A6A9QBK6_ACIIN</name>
<dbReference type="EMBL" id="WFIY01000004">
    <property type="protein sequence ID" value="MUM63725.1"/>
    <property type="molecule type" value="Genomic_DNA"/>
</dbReference>
<comment type="caution">
    <text evidence="1">The sequence shown here is derived from an EMBL/GenBank/DDBJ whole genome shotgun (WGS) entry which is preliminary data.</text>
</comment>
<dbReference type="AlphaFoldDB" id="A0A6A9QBK6"/>